<sequence>MYDTYMRYLSVQHSEEIRLTRAFHLPEIHTGLKSISMCRVVLCRRRSHHMQMSRTRIRTGQLHGLESVRSQDAESEITHPIGFDAVKLLFAE</sequence>
<dbReference type="EMBL" id="JARK01001458">
    <property type="protein sequence ID" value="EYB99528.1"/>
    <property type="molecule type" value="Genomic_DNA"/>
</dbReference>
<reference evidence="2" key="1">
    <citation type="journal article" date="2015" name="Nat. Genet.">
        <title>The genome and transcriptome of the zoonotic hookworm Ancylostoma ceylanicum identify infection-specific gene families.</title>
        <authorList>
            <person name="Schwarz E.M."/>
            <person name="Hu Y."/>
            <person name="Antoshechkin I."/>
            <person name="Miller M.M."/>
            <person name="Sternberg P.W."/>
            <person name="Aroian R.V."/>
        </authorList>
    </citation>
    <scope>NUCLEOTIDE SEQUENCE</scope>
    <source>
        <strain evidence="2">HY135</strain>
    </source>
</reference>
<keyword evidence="2" id="KW-1185">Reference proteome</keyword>
<name>A0A016T9C1_9BILA</name>
<dbReference type="Proteomes" id="UP000024635">
    <property type="component" value="Unassembled WGS sequence"/>
</dbReference>
<proteinExistence type="predicted"/>
<organism evidence="1 2">
    <name type="scientific">Ancylostoma ceylanicum</name>
    <dbReference type="NCBI Taxonomy" id="53326"/>
    <lineage>
        <taxon>Eukaryota</taxon>
        <taxon>Metazoa</taxon>
        <taxon>Ecdysozoa</taxon>
        <taxon>Nematoda</taxon>
        <taxon>Chromadorea</taxon>
        <taxon>Rhabditida</taxon>
        <taxon>Rhabditina</taxon>
        <taxon>Rhabditomorpha</taxon>
        <taxon>Strongyloidea</taxon>
        <taxon>Ancylostomatidae</taxon>
        <taxon>Ancylostomatinae</taxon>
        <taxon>Ancylostoma</taxon>
    </lineage>
</organism>
<evidence type="ECO:0000313" key="2">
    <source>
        <dbReference type="Proteomes" id="UP000024635"/>
    </source>
</evidence>
<evidence type="ECO:0000313" key="1">
    <source>
        <dbReference type="EMBL" id="EYB99528.1"/>
    </source>
</evidence>
<dbReference type="AlphaFoldDB" id="A0A016T9C1"/>
<gene>
    <name evidence="1" type="primary">Acey_s0122.g1100</name>
    <name evidence="1" type="ORF">Y032_0122g1100</name>
</gene>
<accession>A0A016T9C1</accession>
<protein>
    <submittedName>
        <fullName evidence="1">Uncharacterized protein</fullName>
    </submittedName>
</protein>
<comment type="caution">
    <text evidence="1">The sequence shown here is derived from an EMBL/GenBank/DDBJ whole genome shotgun (WGS) entry which is preliminary data.</text>
</comment>